<dbReference type="GO" id="GO:0004386">
    <property type="term" value="F:helicase activity"/>
    <property type="evidence" value="ECO:0007669"/>
    <property type="project" value="UniProtKB-KW"/>
</dbReference>
<dbReference type="InterPro" id="IPR021202">
    <property type="entry name" value="Rv3654c-like"/>
</dbReference>
<sequence length="115" mass="11562">MSEGDRGSASVIGAFVVLSLVVVTATVMWVGVAVAARHRVQAAADLAALAGAAALVEGDAAGCAAARVVGDRMGAVLATCAAEGWDLEVRFRVTVRLGRFGVREAVAVSRAGPVE</sequence>
<dbReference type="InterPro" id="IPR028087">
    <property type="entry name" value="Tad_N"/>
</dbReference>
<keyword evidence="1" id="KW-0812">Transmembrane</keyword>
<dbReference type="EMBL" id="FOJN01000003">
    <property type="protein sequence ID" value="SFA43925.1"/>
    <property type="molecule type" value="Genomic_DNA"/>
</dbReference>
<evidence type="ECO:0000259" key="2">
    <source>
        <dbReference type="Pfam" id="PF13400"/>
    </source>
</evidence>
<keyword evidence="1" id="KW-1133">Transmembrane helix</keyword>
<dbReference type="Pfam" id="PF13400">
    <property type="entry name" value="Tad"/>
    <property type="match status" value="1"/>
</dbReference>
<name>A0A1I0SWJ5_9NOCA</name>
<evidence type="ECO:0000313" key="4">
    <source>
        <dbReference type="Proteomes" id="UP000182054"/>
    </source>
</evidence>
<accession>A0A1I0SWJ5</accession>
<dbReference type="Proteomes" id="UP000182054">
    <property type="component" value="Unassembled WGS sequence"/>
</dbReference>
<dbReference type="RefSeq" id="WP_068366723.1">
    <property type="nucleotide sequence ID" value="NZ_FOJN01000003.1"/>
</dbReference>
<protein>
    <submittedName>
        <fullName evidence="3">Helicase/secretion neighborhood TadE-like protein</fullName>
    </submittedName>
</protein>
<dbReference type="GeneID" id="85484875"/>
<keyword evidence="3" id="KW-0547">Nucleotide-binding</keyword>
<feature type="transmembrane region" description="Helical" evidence="1">
    <location>
        <begin position="12"/>
        <end position="36"/>
    </location>
</feature>
<keyword evidence="3" id="KW-0067">ATP-binding</keyword>
<dbReference type="OrthoDB" id="4466908at2"/>
<feature type="domain" description="Putative Flp pilus-assembly TadG-like N-terminal" evidence="2">
    <location>
        <begin position="7"/>
        <end position="54"/>
    </location>
</feature>
<evidence type="ECO:0000313" key="3">
    <source>
        <dbReference type="EMBL" id="SFA43925.1"/>
    </source>
</evidence>
<evidence type="ECO:0000256" key="1">
    <source>
        <dbReference type="SAM" id="Phobius"/>
    </source>
</evidence>
<proteinExistence type="predicted"/>
<reference evidence="3 4" key="1">
    <citation type="submission" date="2016-10" db="EMBL/GenBank/DDBJ databases">
        <authorList>
            <person name="de Groot N.N."/>
        </authorList>
    </citation>
    <scope>NUCLEOTIDE SEQUENCE [LARGE SCALE GENOMIC DNA]</scope>
    <source>
        <strain evidence="3 4">DSM 44908</strain>
    </source>
</reference>
<dbReference type="NCBIfam" id="TIGR03816">
    <property type="entry name" value="tadE_like_DECH"/>
    <property type="match status" value="1"/>
</dbReference>
<keyword evidence="3" id="KW-0378">Hydrolase</keyword>
<dbReference type="AlphaFoldDB" id="A0A1I0SWJ5"/>
<gene>
    <name evidence="3" type="ORF">SAMN05444374_10311</name>
</gene>
<keyword evidence="1" id="KW-0472">Membrane</keyword>
<keyword evidence="3" id="KW-0347">Helicase</keyword>
<organism evidence="3 4">
    <name type="scientific">Rhodococcoides kroppenstedtii</name>
    <dbReference type="NCBI Taxonomy" id="293050"/>
    <lineage>
        <taxon>Bacteria</taxon>
        <taxon>Bacillati</taxon>
        <taxon>Actinomycetota</taxon>
        <taxon>Actinomycetes</taxon>
        <taxon>Mycobacteriales</taxon>
        <taxon>Nocardiaceae</taxon>
        <taxon>Rhodococcoides</taxon>
    </lineage>
</organism>